<name>A0A1D1UYR8_RAMVA</name>
<sequence length="139" mass="16189">MYFRWWEEALNFLLQMQCSCSFWKPDAVQKQHWFQLLLQRSIHGRMKPLAIIKHCLVRQSTKRQGPRETFTCSLGYVFQYGNIPYEEAGMDLSSENFWRCNIHEVSFRTRVSAASFHTSGGLSNCSGNEFEVLGPQGQD</sequence>
<dbReference type="EMBL" id="BDGG01000002">
    <property type="protein sequence ID" value="GAU92497.1"/>
    <property type="molecule type" value="Genomic_DNA"/>
</dbReference>
<evidence type="ECO:0000313" key="1">
    <source>
        <dbReference type="EMBL" id="GAU92497.1"/>
    </source>
</evidence>
<protein>
    <submittedName>
        <fullName evidence="1">Uncharacterized protein</fullName>
    </submittedName>
</protein>
<reference evidence="1 2" key="1">
    <citation type="journal article" date="2016" name="Nat. Commun.">
        <title>Extremotolerant tardigrade genome and improved radiotolerance of human cultured cells by tardigrade-unique protein.</title>
        <authorList>
            <person name="Hashimoto T."/>
            <person name="Horikawa D.D."/>
            <person name="Saito Y."/>
            <person name="Kuwahara H."/>
            <person name="Kozuka-Hata H."/>
            <person name="Shin-I T."/>
            <person name="Minakuchi Y."/>
            <person name="Ohishi K."/>
            <person name="Motoyama A."/>
            <person name="Aizu T."/>
            <person name="Enomoto A."/>
            <person name="Kondo K."/>
            <person name="Tanaka S."/>
            <person name="Hara Y."/>
            <person name="Koshikawa S."/>
            <person name="Sagara H."/>
            <person name="Miura T."/>
            <person name="Yokobori S."/>
            <person name="Miyagawa K."/>
            <person name="Suzuki Y."/>
            <person name="Kubo T."/>
            <person name="Oyama M."/>
            <person name="Kohara Y."/>
            <person name="Fujiyama A."/>
            <person name="Arakawa K."/>
            <person name="Katayama T."/>
            <person name="Toyoda A."/>
            <person name="Kunieda T."/>
        </authorList>
    </citation>
    <scope>NUCLEOTIDE SEQUENCE [LARGE SCALE GENOMIC DNA]</scope>
    <source>
        <strain evidence="1 2">YOKOZUNA-1</strain>
    </source>
</reference>
<evidence type="ECO:0000313" key="2">
    <source>
        <dbReference type="Proteomes" id="UP000186922"/>
    </source>
</evidence>
<organism evidence="1 2">
    <name type="scientific">Ramazzottius varieornatus</name>
    <name type="common">Water bear</name>
    <name type="synonym">Tardigrade</name>
    <dbReference type="NCBI Taxonomy" id="947166"/>
    <lineage>
        <taxon>Eukaryota</taxon>
        <taxon>Metazoa</taxon>
        <taxon>Ecdysozoa</taxon>
        <taxon>Tardigrada</taxon>
        <taxon>Eutardigrada</taxon>
        <taxon>Parachela</taxon>
        <taxon>Hypsibioidea</taxon>
        <taxon>Ramazzottiidae</taxon>
        <taxon>Ramazzottius</taxon>
    </lineage>
</organism>
<comment type="caution">
    <text evidence="1">The sequence shown here is derived from an EMBL/GenBank/DDBJ whole genome shotgun (WGS) entry which is preliminary data.</text>
</comment>
<proteinExistence type="predicted"/>
<keyword evidence="2" id="KW-1185">Reference proteome</keyword>
<dbReference type="Proteomes" id="UP000186922">
    <property type="component" value="Unassembled WGS sequence"/>
</dbReference>
<accession>A0A1D1UYR8</accession>
<dbReference type="AlphaFoldDB" id="A0A1D1UYR8"/>
<gene>
    <name evidence="1" type="primary">RvY_04573-1</name>
    <name evidence="1" type="synonym">RvY_04573.1</name>
    <name evidence="1" type="ORF">RvY_04573</name>
</gene>